<feature type="chain" id="PRO_5044297224" description="Lipoprotein" evidence="2">
    <location>
        <begin position="21"/>
        <end position="82"/>
    </location>
</feature>
<gene>
    <name evidence="3" type="ORF">ABOZ73_07465</name>
</gene>
<evidence type="ECO:0000256" key="1">
    <source>
        <dbReference type="SAM" id="MobiDB-lite"/>
    </source>
</evidence>
<protein>
    <recommendedName>
        <fullName evidence="4">Lipoprotein</fullName>
    </recommendedName>
</protein>
<evidence type="ECO:0000313" key="3">
    <source>
        <dbReference type="EMBL" id="XDO98245.1"/>
    </source>
</evidence>
<dbReference type="PROSITE" id="PS51257">
    <property type="entry name" value="PROKAR_LIPOPROTEIN"/>
    <property type="match status" value="1"/>
</dbReference>
<proteinExistence type="predicted"/>
<feature type="compositionally biased region" description="Polar residues" evidence="1">
    <location>
        <begin position="61"/>
        <end position="82"/>
    </location>
</feature>
<keyword evidence="2" id="KW-0732">Signal</keyword>
<feature type="region of interest" description="Disordered" evidence="1">
    <location>
        <begin position="19"/>
        <end position="82"/>
    </location>
</feature>
<feature type="signal peptide" evidence="2">
    <location>
        <begin position="1"/>
        <end position="20"/>
    </location>
</feature>
<evidence type="ECO:0000256" key="2">
    <source>
        <dbReference type="SAM" id="SignalP"/>
    </source>
</evidence>
<sequence length="82" mass="8137">MILRLPAVATIAALSVAACSEKTPPATPESQSDAASASAPAGTARQVTPDGAPATAADTAMQQPTSDTQGHNNDGQAPQQPR</sequence>
<dbReference type="RefSeq" id="WP_369061999.1">
    <property type="nucleotide sequence ID" value="NZ_CP158375.1"/>
</dbReference>
<organism evidence="3">
    <name type="scientific">Caulobacter sp. 73W</name>
    <dbReference type="NCBI Taxonomy" id="3161137"/>
    <lineage>
        <taxon>Bacteria</taxon>
        <taxon>Pseudomonadati</taxon>
        <taxon>Pseudomonadota</taxon>
        <taxon>Alphaproteobacteria</taxon>
        <taxon>Caulobacterales</taxon>
        <taxon>Caulobacteraceae</taxon>
        <taxon>Caulobacter</taxon>
    </lineage>
</organism>
<reference evidence="3" key="1">
    <citation type="submission" date="2024-06" db="EMBL/GenBank/DDBJ databases">
        <title>Caulobacter inopinatus, sp. nov.</title>
        <authorList>
            <person name="Donachie S.P."/>
        </authorList>
    </citation>
    <scope>NUCLEOTIDE SEQUENCE</scope>
    <source>
        <strain evidence="3">73W</strain>
    </source>
</reference>
<dbReference type="AlphaFoldDB" id="A0AB39KWB5"/>
<name>A0AB39KWB5_9CAUL</name>
<evidence type="ECO:0008006" key="4">
    <source>
        <dbReference type="Google" id="ProtNLM"/>
    </source>
</evidence>
<accession>A0AB39KWB5</accession>
<dbReference type="EMBL" id="CP158375">
    <property type="protein sequence ID" value="XDO98245.1"/>
    <property type="molecule type" value="Genomic_DNA"/>
</dbReference>
<feature type="compositionally biased region" description="Low complexity" evidence="1">
    <location>
        <begin position="30"/>
        <end position="60"/>
    </location>
</feature>